<reference evidence="1 2" key="1">
    <citation type="journal article" date="2021" name="Hortic Res">
        <title>Chromosome-scale assembly of the Dendrobium chrysotoxum genome enhances the understanding of orchid evolution.</title>
        <authorList>
            <person name="Zhang Y."/>
            <person name="Zhang G.Q."/>
            <person name="Zhang D."/>
            <person name="Liu X.D."/>
            <person name="Xu X.Y."/>
            <person name="Sun W.H."/>
            <person name="Yu X."/>
            <person name="Zhu X."/>
            <person name="Wang Z.W."/>
            <person name="Zhao X."/>
            <person name="Zhong W.Y."/>
            <person name="Chen H."/>
            <person name="Yin W.L."/>
            <person name="Huang T."/>
            <person name="Niu S.C."/>
            <person name="Liu Z.J."/>
        </authorList>
    </citation>
    <scope>NUCLEOTIDE SEQUENCE [LARGE SCALE GENOMIC DNA]</scope>
    <source>
        <strain evidence="1">Lindl</strain>
    </source>
</reference>
<proteinExistence type="predicted"/>
<organism evidence="1 2">
    <name type="scientific">Dendrobium chrysotoxum</name>
    <name type="common">Orchid</name>
    <dbReference type="NCBI Taxonomy" id="161865"/>
    <lineage>
        <taxon>Eukaryota</taxon>
        <taxon>Viridiplantae</taxon>
        <taxon>Streptophyta</taxon>
        <taxon>Embryophyta</taxon>
        <taxon>Tracheophyta</taxon>
        <taxon>Spermatophyta</taxon>
        <taxon>Magnoliopsida</taxon>
        <taxon>Liliopsida</taxon>
        <taxon>Asparagales</taxon>
        <taxon>Orchidaceae</taxon>
        <taxon>Epidendroideae</taxon>
        <taxon>Malaxideae</taxon>
        <taxon>Dendrobiinae</taxon>
        <taxon>Dendrobium</taxon>
    </lineage>
</organism>
<accession>A0AAV7FK93</accession>
<evidence type="ECO:0000313" key="2">
    <source>
        <dbReference type="Proteomes" id="UP000775213"/>
    </source>
</evidence>
<comment type="caution">
    <text evidence="1">The sequence shown here is derived from an EMBL/GenBank/DDBJ whole genome shotgun (WGS) entry which is preliminary data.</text>
</comment>
<dbReference type="EMBL" id="JAGFBR010000019">
    <property type="protein sequence ID" value="KAH0449010.1"/>
    <property type="molecule type" value="Genomic_DNA"/>
</dbReference>
<dbReference type="AlphaFoldDB" id="A0AAV7FK93"/>
<gene>
    <name evidence="1" type="ORF">IEQ34_022810</name>
</gene>
<name>A0AAV7FK93_DENCH</name>
<keyword evidence="2" id="KW-1185">Reference proteome</keyword>
<protein>
    <recommendedName>
        <fullName evidence="3">Ubiquitin-like protease family profile domain-containing protein</fullName>
    </recommendedName>
</protein>
<evidence type="ECO:0008006" key="3">
    <source>
        <dbReference type="Google" id="ProtNLM"/>
    </source>
</evidence>
<sequence>MEFIRCRRLLTQMSNVDCRMFIYKYMENIERNIKIGNKKCHSLGLNLLTLSSFQQRNNNFCI</sequence>
<evidence type="ECO:0000313" key="1">
    <source>
        <dbReference type="EMBL" id="KAH0449010.1"/>
    </source>
</evidence>
<dbReference type="Proteomes" id="UP000775213">
    <property type="component" value="Unassembled WGS sequence"/>
</dbReference>